<organism evidence="3 4">
    <name type="scientific">Trichormus variabilis N2B</name>
    <dbReference type="NCBI Taxonomy" id="2681315"/>
    <lineage>
        <taxon>Bacteria</taxon>
        <taxon>Bacillati</taxon>
        <taxon>Cyanobacteriota</taxon>
        <taxon>Cyanophyceae</taxon>
        <taxon>Nostocales</taxon>
        <taxon>Nostocaceae</taxon>
        <taxon>Trichormus</taxon>
    </lineage>
</organism>
<sequence>MDIQNTLTLMIQAVVMGIVSLMVFDFVSGLWVVPLPPAGWQPPVIEQPTVSAVALQPTPQPQIEQSTPIIAFEEIPDPWNLEPQSSHHSAPAPAVIVPFPSLRLLPPVIAQEVQSTKRKSKGAKSSTPRKGASTPKRQSTKSRTLTA</sequence>
<evidence type="ECO:0000313" key="4">
    <source>
        <dbReference type="Proteomes" id="UP000570851"/>
    </source>
</evidence>
<keyword evidence="4" id="KW-1185">Reference proteome</keyword>
<accession>A0ABR6SGG3</accession>
<keyword evidence="2" id="KW-1133">Transmembrane helix</keyword>
<feature type="region of interest" description="Disordered" evidence="1">
    <location>
        <begin position="112"/>
        <end position="147"/>
    </location>
</feature>
<keyword evidence="3" id="KW-0614">Plasmid</keyword>
<reference evidence="3 4" key="1">
    <citation type="submission" date="2019-11" db="EMBL/GenBank/DDBJ databases">
        <title>Comparison of genomes from free-living endosymbiotic cyanobacteria isolated from Azolla.</title>
        <authorList>
            <person name="Thiel T."/>
            <person name="Pratte B."/>
        </authorList>
    </citation>
    <scope>NUCLEOTIDE SEQUENCE [LARGE SCALE GENOMIC DNA]</scope>
    <source>
        <strain evidence="3 4">N2B</strain>
        <plasmid evidence="3">pN2B-A</plasmid>
    </source>
</reference>
<evidence type="ECO:0000256" key="2">
    <source>
        <dbReference type="SAM" id="Phobius"/>
    </source>
</evidence>
<keyword evidence="2" id="KW-0812">Transmembrane</keyword>
<comment type="caution">
    <text evidence="3">The sequence shown here is derived from an EMBL/GenBank/DDBJ whole genome shotgun (WGS) entry which is preliminary data.</text>
</comment>
<gene>
    <name evidence="3" type="ORF">GNE12_26735</name>
</gene>
<dbReference type="GeneID" id="58727015"/>
<feature type="compositionally biased region" description="Polar residues" evidence="1">
    <location>
        <begin position="135"/>
        <end position="147"/>
    </location>
</feature>
<name>A0ABR6SGG3_ANAVA</name>
<dbReference type="RefSeq" id="WP_011316404.1">
    <property type="nucleotide sequence ID" value="NZ_JACKZP010000269.1"/>
</dbReference>
<evidence type="ECO:0000256" key="1">
    <source>
        <dbReference type="SAM" id="MobiDB-lite"/>
    </source>
</evidence>
<protein>
    <submittedName>
        <fullName evidence="3">Uncharacterized protein</fullName>
    </submittedName>
</protein>
<dbReference type="Proteomes" id="UP000570851">
    <property type="component" value="Unassembled WGS sequence"/>
</dbReference>
<dbReference type="EMBL" id="JACKZP010000269">
    <property type="protein sequence ID" value="MBC1305494.1"/>
    <property type="molecule type" value="Genomic_DNA"/>
</dbReference>
<evidence type="ECO:0000313" key="3">
    <source>
        <dbReference type="EMBL" id="MBC1305494.1"/>
    </source>
</evidence>
<feature type="transmembrane region" description="Helical" evidence="2">
    <location>
        <begin position="7"/>
        <end position="33"/>
    </location>
</feature>
<keyword evidence="2" id="KW-0472">Membrane</keyword>
<proteinExistence type="predicted"/>
<geneLocation type="plasmid" evidence="3">
    <name>pN2B-A</name>
</geneLocation>